<dbReference type="AlphaFoldDB" id="A0A6C0HP86"/>
<organism evidence="1">
    <name type="scientific">viral metagenome</name>
    <dbReference type="NCBI Taxonomy" id="1070528"/>
    <lineage>
        <taxon>unclassified sequences</taxon>
        <taxon>metagenomes</taxon>
        <taxon>organismal metagenomes</taxon>
    </lineage>
</organism>
<reference evidence="1" key="1">
    <citation type="journal article" date="2020" name="Nature">
        <title>Giant virus diversity and host interactions through global metagenomics.</title>
        <authorList>
            <person name="Schulz F."/>
            <person name="Roux S."/>
            <person name="Paez-Espino D."/>
            <person name="Jungbluth S."/>
            <person name="Walsh D.A."/>
            <person name="Denef V.J."/>
            <person name="McMahon K.D."/>
            <person name="Konstantinidis K.T."/>
            <person name="Eloe-Fadrosh E.A."/>
            <person name="Kyrpides N.C."/>
            <person name="Woyke T."/>
        </authorList>
    </citation>
    <scope>NUCLEOTIDE SEQUENCE</scope>
    <source>
        <strain evidence="1">GVMAG-M-3300023184-161</strain>
    </source>
</reference>
<proteinExistence type="predicted"/>
<evidence type="ECO:0000313" key="1">
    <source>
        <dbReference type="EMBL" id="QHT82472.1"/>
    </source>
</evidence>
<accession>A0A6C0HP86</accession>
<name>A0A6C0HP86_9ZZZZ</name>
<protein>
    <submittedName>
        <fullName evidence="1">Uncharacterized protein</fullName>
    </submittedName>
</protein>
<sequence>MTTLCENGCHDMGCYNANTYINCPDCNCERTTEENGKCVYCGNNELVNECVDAKEPNTISDQPSHIVDKTCGGKCEEKVCCEECKMNKSELELSDTMMKLFEERPERYLKVGGIPYPFIHGTNIIGDTRDHSYGYKMRQPDDYTMELSEYTGYDGAVKEVVTMKFVLNGDWVWRLSEVCGLGLVKYHEENLTCILKSDGIAYAIGTLRACLRKSKK</sequence>
<dbReference type="EMBL" id="MN740001">
    <property type="protein sequence ID" value="QHT82472.1"/>
    <property type="molecule type" value="Genomic_DNA"/>
</dbReference>